<organism evidence="3 4">
    <name type="scientific">Mycobacterium marseillense</name>
    <dbReference type="NCBI Taxonomy" id="701042"/>
    <lineage>
        <taxon>Bacteria</taxon>
        <taxon>Bacillati</taxon>
        <taxon>Actinomycetota</taxon>
        <taxon>Actinomycetes</taxon>
        <taxon>Mycobacteriales</taxon>
        <taxon>Mycobacteriaceae</taxon>
        <taxon>Mycobacterium</taxon>
        <taxon>Mycobacterium avium complex (MAC)</taxon>
    </lineage>
</organism>
<name>A0ABN5ZZC3_9MYCO</name>
<dbReference type="EMBL" id="AP022584">
    <property type="protein sequence ID" value="BBY14004.1"/>
    <property type="molecule type" value="Genomic_DNA"/>
</dbReference>
<evidence type="ECO:0000256" key="1">
    <source>
        <dbReference type="ARBA" id="ARBA00006484"/>
    </source>
</evidence>
<proteinExistence type="inferred from homology"/>
<reference evidence="3 4" key="1">
    <citation type="journal article" date="2019" name="Emerg. Microbes Infect.">
        <title>Comprehensive subspecies identification of 175 nontuberculous mycobacteria species based on 7547 genomic profiles.</title>
        <authorList>
            <person name="Matsumoto Y."/>
            <person name="Kinjo T."/>
            <person name="Motooka D."/>
            <person name="Nabeya D."/>
            <person name="Jung N."/>
            <person name="Uechi K."/>
            <person name="Horii T."/>
            <person name="Iida T."/>
            <person name="Fujita J."/>
            <person name="Nakamura S."/>
        </authorList>
    </citation>
    <scope>NUCLEOTIDE SEQUENCE [LARGE SCALE GENOMIC DNA]</scope>
    <source>
        <strain evidence="3 4">JCM 17324</strain>
    </source>
</reference>
<evidence type="ECO:0000313" key="4">
    <source>
        <dbReference type="Proteomes" id="UP000466831"/>
    </source>
</evidence>
<dbReference type="InterPro" id="IPR051687">
    <property type="entry name" value="Peroxisomal_Beta-Oxidation"/>
</dbReference>
<dbReference type="SUPFAM" id="SSF51735">
    <property type="entry name" value="NAD(P)-binding Rossmann-fold domains"/>
    <property type="match status" value="1"/>
</dbReference>
<accession>A0ABN5ZZC3</accession>
<dbReference type="Proteomes" id="UP000466831">
    <property type="component" value="Chromosome"/>
</dbReference>
<evidence type="ECO:0000256" key="2">
    <source>
        <dbReference type="ARBA" id="ARBA00023002"/>
    </source>
</evidence>
<evidence type="ECO:0008006" key="5">
    <source>
        <dbReference type="Google" id="ProtNLM"/>
    </source>
</evidence>
<protein>
    <recommendedName>
        <fullName evidence="5">Short-chain dehydrogenase</fullName>
    </recommendedName>
</protein>
<dbReference type="PANTHER" id="PTHR45024">
    <property type="entry name" value="DEHYDROGENASES, SHORT CHAIN"/>
    <property type="match status" value="1"/>
</dbReference>
<keyword evidence="2" id="KW-0560">Oxidoreductase</keyword>
<dbReference type="Gene3D" id="3.40.50.720">
    <property type="entry name" value="NAD(P)-binding Rossmann-like Domain"/>
    <property type="match status" value="1"/>
</dbReference>
<comment type="similarity">
    <text evidence="1">Belongs to the short-chain dehydrogenases/reductases (SDR) family.</text>
</comment>
<keyword evidence="4" id="KW-1185">Reference proteome</keyword>
<dbReference type="PANTHER" id="PTHR45024:SF2">
    <property type="entry name" value="SCP2 DOMAIN-CONTAINING PROTEIN"/>
    <property type="match status" value="1"/>
</dbReference>
<sequence length="90" mass="9225">MIDFSGRVAVVTGAGRGLGRLYALDLARRGAAVVVNDLGGGMRGLPGEAPDSRVADDVVDEVLEVCARRGVSPMPGGTAIEFPTPQHHGS</sequence>
<dbReference type="InterPro" id="IPR036291">
    <property type="entry name" value="NAD(P)-bd_dom_sf"/>
</dbReference>
<evidence type="ECO:0000313" key="3">
    <source>
        <dbReference type="EMBL" id="BBY14004.1"/>
    </source>
</evidence>
<gene>
    <name evidence="3" type="ORF">MMARJ_47440</name>
</gene>